<dbReference type="EMBL" id="JAAAMV010000013">
    <property type="protein sequence ID" value="NBD25562.1"/>
    <property type="molecule type" value="Genomic_DNA"/>
</dbReference>
<evidence type="ECO:0008006" key="4">
    <source>
        <dbReference type="Google" id="ProtNLM"/>
    </source>
</evidence>
<sequence>ALADAGRGAMAAPPWAMAACAAAVTGAAGLALALRRRRERFAFGSALRRYGSALQAGRHTAARSQFLRLADALWRELYKQCGAKPVHRTLREYAAALDLPPQTVPLVADFVRWDEEARFDAYAHRLPTQQQMAELITGLSASR</sequence>
<proteinExistence type="predicted"/>
<keyword evidence="1" id="KW-0812">Transmembrane</keyword>
<reference evidence="2 3" key="1">
    <citation type="submission" date="2020-01" db="EMBL/GenBank/DDBJ databases">
        <title>Paenibacillus soybeanensis sp. nov. isolated from the nodules of soybean (Glycine max(L.) Merr).</title>
        <authorList>
            <person name="Wang H."/>
        </authorList>
    </citation>
    <scope>NUCLEOTIDE SEQUENCE [LARGE SCALE GENOMIC DNA]</scope>
    <source>
        <strain evidence="2 3">T1</strain>
    </source>
</reference>
<comment type="caution">
    <text evidence="2">The sequence shown here is derived from an EMBL/GenBank/DDBJ whole genome shotgun (WGS) entry which is preliminary data.</text>
</comment>
<organism evidence="2 3">
    <name type="scientific">Paenibacillus glycinis</name>
    <dbReference type="NCBI Taxonomy" id="2697035"/>
    <lineage>
        <taxon>Bacteria</taxon>
        <taxon>Bacillati</taxon>
        <taxon>Bacillota</taxon>
        <taxon>Bacilli</taxon>
        <taxon>Bacillales</taxon>
        <taxon>Paenibacillaceae</taxon>
        <taxon>Paenibacillus</taxon>
    </lineage>
</organism>
<keyword evidence="3" id="KW-1185">Reference proteome</keyword>
<name>A0ABW9XSC2_9BACL</name>
<evidence type="ECO:0000256" key="1">
    <source>
        <dbReference type="SAM" id="Phobius"/>
    </source>
</evidence>
<evidence type="ECO:0000313" key="3">
    <source>
        <dbReference type="Proteomes" id="UP000665561"/>
    </source>
</evidence>
<feature type="non-terminal residue" evidence="2">
    <location>
        <position position="1"/>
    </location>
</feature>
<protein>
    <recommendedName>
        <fullName evidence="4">DUF4129 domain-containing protein</fullName>
    </recommendedName>
</protein>
<feature type="transmembrane region" description="Helical" evidence="1">
    <location>
        <begin position="15"/>
        <end position="34"/>
    </location>
</feature>
<evidence type="ECO:0000313" key="2">
    <source>
        <dbReference type="EMBL" id="NBD25562.1"/>
    </source>
</evidence>
<keyword evidence="1" id="KW-0472">Membrane</keyword>
<dbReference type="Proteomes" id="UP000665561">
    <property type="component" value="Unassembled WGS sequence"/>
</dbReference>
<dbReference type="RefSeq" id="WP_161744377.1">
    <property type="nucleotide sequence ID" value="NZ_JAAAMV010000013.1"/>
</dbReference>
<gene>
    <name evidence="2" type="ORF">GT019_16950</name>
</gene>
<accession>A0ABW9XSC2</accession>
<keyword evidence="1" id="KW-1133">Transmembrane helix</keyword>